<dbReference type="SMART" id="SM00702">
    <property type="entry name" value="P4Hc"/>
    <property type="match status" value="1"/>
</dbReference>
<keyword evidence="6" id="KW-0408">Iron</keyword>
<dbReference type="GO" id="GO:0031418">
    <property type="term" value="F:L-ascorbic acid binding"/>
    <property type="evidence" value="ECO:0007669"/>
    <property type="project" value="UniProtKB-KW"/>
</dbReference>
<comment type="cofactor">
    <cofactor evidence="1">
        <name>L-ascorbate</name>
        <dbReference type="ChEBI" id="CHEBI:38290"/>
    </cofactor>
</comment>
<proteinExistence type="predicted"/>
<dbReference type="Gene3D" id="2.60.120.620">
    <property type="entry name" value="q2cbj1_9rhob like domain"/>
    <property type="match status" value="1"/>
</dbReference>
<evidence type="ECO:0000256" key="2">
    <source>
        <dbReference type="ARBA" id="ARBA00022723"/>
    </source>
</evidence>
<evidence type="ECO:0000256" key="1">
    <source>
        <dbReference type="ARBA" id="ARBA00001961"/>
    </source>
</evidence>
<dbReference type="AlphaFoldDB" id="A0A4V1N1H8"/>
<evidence type="ECO:0000313" key="8">
    <source>
        <dbReference type="EMBL" id="RXR08348.1"/>
    </source>
</evidence>
<gene>
    <name evidence="8" type="ORF">EPA99_00505</name>
</gene>
<keyword evidence="3" id="KW-0847">Vitamin C</keyword>
<dbReference type="Proteomes" id="UP000289784">
    <property type="component" value="Unassembled WGS sequence"/>
</dbReference>
<evidence type="ECO:0000259" key="7">
    <source>
        <dbReference type="PROSITE" id="PS51471"/>
    </source>
</evidence>
<keyword evidence="5" id="KW-0560">Oxidoreductase</keyword>
<feature type="domain" description="Fe2OG dioxygenase" evidence="7">
    <location>
        <begin position="172"/>
        <end position="279"/>
    </location>
</feature>
<evidence type="ECO:0000256" key="4">
    <source>
        <dbReference type="ARBA" id="ARBA00022964"/>
    </source>
</evidence>
<keyword evidence="2" id="KW-0479">Metal-binding</keyword>
<organism evidence="8 9">
    <name type="scientific">Pseudoxanthomonas composti</name>
    <dbReference type="NCBI Taxonomy" id="2137479"/>
    <lineage>
        <taxon>Bacteria</taxon>
        <taxon>Pseudomonadati</taxon>
        <taxon>Pseudomonadota</taxon>
        <taxon>Gammaproteobacteria</taxon>
        <taxon>Lysobacterales</taxon>
        <taxon>Lysobacteraceae</taxon>
        <taxon>Pseudoxanthomonas</taxon>
    </lineage>
</organism>
<dbReference type="EMBL" id="SAWZ01000001">
    <property type="protein sequence ID" value="RXR08348.1"/>
    <property type="molecule type" value="Genomic_DNA"/>
</dbReference>
<protein>
    <submittedName>
        <fullName evidence="8">2-oxoglutarate-dependent dioxygenase</fullName>
    </submittedName>
</protein>
<reference evidence="8 9" key="1">
    <citation type="submission" date="2019-01" db="EMBL/GenBank/DDBJ databases">
        <title>Pseudoxanthomonas composti sp. nov., isolated from compost.</title>
        <authorList>
            <person name="Yang G."/>
        </authorList>
    </citation>
    <scope>NUCLEOTIDE SEQUENCE [LARGE SCALE GENOMIC DNA]</scope>
    <source>
        <strain evidence="8 9">GSS15</strain>
    </source>
</reference>
<dbReference type="GO" id="GO:0005506">
    <property type="term" value="F:iron ion binding"/>
    <property type="evidence" value="ECO:0007669"/>
    <property type="project" value="InterPro"/>
</dbReference>
<dbReference type="OrthoDB" id="269774at2"/>
<evidence type="ECO:0000256" key="6">
    <source>
        <dbReference type="ARBA" id="ARBA00023004"/>
    </source>
</evidence>
<keyword evidence="9" id="KW-1185">Reference proteome</keyword>
<evidence type="ECO:0000256" key="3">
    <source>
        <dbReference type="ARBA" id="ARBA00022896"/>
    </source>
</evidence>
<name>A0A4V1N1H8_9GAMM</name>
<accession>A0A4V1N1H8</accession>
<dbReference type="RefSeq" id="WP_129469241.1">
    <property type="nucleotide sequence ID" value="NZ_SAWZ01000001.1"/>
</dbReference>
<comment type="caution">
    <text evidence="8">The sequence shown here is derived from an EMBL/GenBank/DDBJ whole genome shotgun (WGS) entry which is preliminary data.</text>
</comment>
<dbReference type="InterPro" id="IPR005123">
    <property type="entry name" value="Oxoglu/Fe-dep_dioxygenase_dom"/>
</dbReference>
<evidence type="ECO:0000256" key="5">
    <source>
        <dbReference type="ARBA" id="ARBA00023002"/>
    </source>
</evidence>
<dbReference type="Pfam" id="PF13640">
    <property type="entry name" value="2OG-FeII_Oxy_3"/>
    <property type="match status" value="1"/>
</dbReference>
<dbReference type="PROSITE" id="PS51471">
    <property type="entry name" value="FE2OG_OXY"/>
    <property type="match status" value="1"/>
</dbReference>
<dbReference type="InterPro" id="IPR045054">
    <property type="entry name" value="P4HA-like"/>
</dbReference>
<dbReference type="PANTHER" id="PTHR10869:SF246">
    <property type="entry name" value="TRANSMEMBRANE PROLYL 4-HYDROXYLASE"/>
    <property type="match status" value="1"/>
</dbReference>
<dbReference type="PANTHER" id="PTHR10869">
    <property type="entry name" value="PROLYL 4-HYDROXYLASE ALPHA SUBUNIT"/>
    <property type="match status" value="1"/>
</dbReference>
<dbReference type="GO" id="GO:0004656">
    <property type="term" value="F:procollagen-proline 4-dioxygenase activity"/>
    <property type="evidence" value="ECO:0007669"/>
    <property type="project" value="TreeGrafter"/>
</dbReference>
<evidence type="ECO:0000313" key="9">
    <source>
        <dbReference type="Proteomes" id="UP000289784"/>
    </source>
</evidence>
<sequence length="282" mass="30638">MSRPDLTPELTQWLIEQASAGRAPQEVLEAMQAQGWDEQAAIDAIETVVREHVERRAAEQGLPPAHPVPSPVGFNDVSAIAVDGHQVQVLMNLLLPRVTLFGGLLSDAECDGLCELAGKRLARSTTVDPATGANSVHAARTSDSMFFTRGENALCAAIEARIARLLDWPVDRGEGLQVLRYGVGAEYRPHYDYFDPEAPGTEVVVQRGGQRVASLVMYLNTPERGGSTAFPDAHMEVAAVKGNAVFFSYDRPHPVTRSLHAGSPVVAGEKWIATKWLRQSTY</sequence>
<dbReference type="InterPro" id="IPR044862">
    <property type="entry name" value="Pro_4_hyd_alph_FE2OG_OXY"/>
</dbReference>
<dbReference type="InterPro" id="IPR006620">
    <property type="entry name" value="Pro_4_hyd_alph"/>
</dbReference>
<keyword evidence="4 8" id="KW-0223">Dioxygenase</keyword>